<name>A0A915J843_ROMCU</name>
<evidence type="ECO:0000256" key="1">
    <source>
        <dbReference type="SAM" id="MobiDB-lite"/>
    </source>
</evidence>
<evidence type="ECO:0000313" key="2">
    <source>
        <dbReference type="Proteomes" id="UP000887565"/>
    </source>
</evidence>
<evidence type="ECO:0000313" key="3">
    <source>
        <dbReference type="WBParaSite" id="nRc.2.0.1.t22638-RA"/>
    </source>
</evidence>
<reference evidence="3" key="1">
    <citation type="submission" date="2022-11" db="UniProtKB">
        <authorList>
            <consortium name="WormBaseParasite"/>
        </authorList>
    </citation>
    <scope>IDENTIFICATION</scope>
</reference>
<protein>
    <submittedName>
        <fullName evidence="3">Uncharacterized protein</fullName>
    </submittedName>
</protein>
<dbReference type="Proteomes" id="UP000887565">
    <property type="component" value="Unplaced"/>
</dbReference>
<organism evidence="2 3">
    <name type="scientific">Romanomermis culicivorax</name>
    <name type="common">Nematode worm</name>
    <dbReference type="NCBI Taxonomy" id="13658"/>
    <lineage>
        <taxon>Eukaryota</taxon>
        <taxon>Metazoa</taxon>
        <taxon>Ecdysozoa</taxon>
        <taxon>Nematoda</taxon>
        <taxon>Enoplea</taxon>
        <taxon>Dorylaimia</taxon>
        <taxon>Mermithida</taxon>
        <taxon>Mermithoidea</taxon>
        <taxon>Mermithidae</taxon>
        <taxon>Romanomermis</taxon>
    </lineage>
</organism>
<keyword evidence="2" id="KW-1185">Reference proteome</keyword>
<accession>A0A915J843</accession>
<feature type="region of interest" description="Disordered" evidence="1">
    <location>
        <begin position="1"/>
        <end position="20"/>
    </location>
</feature>
<sequence>MNKREAVHTVTAAPHRGSMQTMYHDTLGMAPQVRTAQKAQKPENPEGFITSAKTLFLRYHIKTANVLVGDGHSLSHGCEEIAEVDAFWVDADLHRRRA</sequence>
<dbReference type="AlphaFoldDB" id="A0A915J843"/>
<proteinExistence type="predicted"/>
<dbReference type="WBParaSite" id="nRc.2.0.1.t22638-RA">
    <property type="protein sequence ID" value="nRc.2.0.1.t22638-RA"/>
    <property type="gene ID" value="nRc.2.0.1.g22638"/>
</dbReference>